<dbReference type="AlphaFoldDB" id="A0AAV9J2N9"/>
<comment type="caution">
    <text evidence="2">The sequence shown here is derived from an EMBL/GenBank/DDBJ whole genome shotgun (WGS) entry which is preliminary data.</text>
</comment>
<accession>A0AAV9J2N9</accession>
<name>A0AAV9J2N9_CYACA</name>
<feature type="region of interest" description="Disordered" evidence="1">
    <location>
        <begin position="44"/>
        <end position="84"/>
    </location>
</feature>
<sequence>MNGDDDPISRAQQLVLEMDGQMYAYLGDLQREAGAWTVARIRAESGVRGRAPPPRPSPTPSDADTAGLDDVAGSSSTSADAERTVEWRELQRKAVQYAEAMRERQAEWPACAAALQRAFYPRVTDWMEACGLDADVAERLWQALATSDTDTYFLDEARWASTLALLREENARADAACEALWTRRVAPQQQAVQDALQRYR</sequence>
<evidence type="ECO:0000313" key="2">
    <source>
        <dbReference type="EMBL" id="KAK4538590.1"/>
    </source>
</evidence>
<dbReference type="EMBL" id="JANCYW010000018">
    <property type="protein sequence ID" value="KAK4538590.1"/>
    <property type="molecule type" value="Genomic_DNA"/>
</dbReference>
<reference evidence="2 3" key="1">
    <citation type="submission" date="2022-07" db="EMBL/GenBank/DDBJ databases">
        <title>Genome-wide signatures of adaptation to extreme environments.</title>
        <authorList>
            <person name="Cho C.H."/>
            <person name="Yoon H.S."/>
        </authorList>
    </citation>
    <scope>NUCLEOTIDE SEQUENCE [LARGE SCALE GENOMIC DNA]</scope>
    <source>
        <strain evidence="2 3">DBV 063 E5</strain>
    </source>
</reference>
<protein>
    <submittedName>
        <fullName evidence="2">Uncharacterized protein</fullName>
    </submittedName>
</protein>
<evidence type="ECO:0000256" key="1">
    <source>
        <dbReference type="SAM" id="MobiDB-lite"/>
    </source>
</evidence>
<organism evidence="2 3">
    <name type="scientific">Cyanidium caldarium</name>
    <name type="common">Red alga</name>
    <dbReference type="NCBI Taxonomy" id="2771"/>
    <lineage>
        <taxon>Eukaryota</taxon>
        <taxon>Rhodophyta</taxon>
        <taxon>Bangiophyceae</taxon>
        <taxon>Cyanidiales</taxon>
        <taxon>Cyanidiaceae</taxon>
        <taxon>Cyanidium</taxon>
    </lineage>
</organism>
<proteinExistence type="predicted"/>
<evidence type="ECO:0000313" key="3">
    <source>
        <dbReference type="Proteomes" id="UP001301350"/>
    </source>
</evidence>
<dbReference type="Proteomes" id="UP001301350">
    <property type="component" value="Unassembled WGS sequence"/>
</dbReference>
<keyword evidence="3" id="KW-1185">Reference proteome</keyword>
<gene>
    <name evidence="2" type="ORF">CDCA_CDCA18G4615</name>
</gene>